<evidence type="ECO:0000313" key="3">
    <source>
        <dbReference type="Proteomes" id="UP000298652"/>
    </source>
</evidence>
<organism evidence="2 3">
    <name type="scientific">Setaria viridis</name>
    <name type="common">Green bristlegrass</name>
    <name type="synonym">Setaria italica subsp. viridis</name>
    <dbReference type="NCBI Taxonomy" id="4556"/>
    <lineage>
        <taxon>Eukaryota</taxon>
        <taxon>Viridiplantae</taxon>
        <taxon>Streptophyta</taxon>
        <taxon>Embryophyta</taxon>
        <taxon>Tracheophyta</taxon>
        <taxon>Spermatophyta</taxon>
        <taxon>Magnoliopsida</taxon>
        <taxon>Liliopsida</taxon>
        <taxon>Poales</taxon>
        <taxon>Poaceae</taxon>
        <taxon>PACMAD clade</taxon>
        <taxon>Panicoideae</taxon>
        <taxon>Panicodae</taxon>
        <taxon>Paniceae</taxon>
        <taxon>Cenchrinae</taxon>
        <taxon>Setaria</taxon>
    </lineage>
</organism>
<gene>
    <name evidence="2" type="ORF">SEVIR_8G251000v2</name>
</gene>
<name>A0A4U6TLD2_SETVI</name>
<protein>
    <submittedName>
        <fullName evidence="2">Uncharacterized protein</fullName>
    </submittedName>
</protein>
<proteinExistence type="predicted"/>
<dbReference type="Proteomes" id="UP000298652">
    <property type="component" value="Chromosome 8"/>
</dbReference>
<dbReference type="EMBL" id="CM016559">
    <property type="protein sequence ID" value="TKW02602.1"/>
    <property type="molecule type" value="Genomic_DNA"/>
</dbReference>
<evidence type="ECO:0000313" key="2">
    <source>
        <dbReference type="EMBL" id="TKW02602.1"/>
    </source>
</evidence>
<dbReference type="AlphaFoldDB" id="A0A4U6TLD2"/>
<accession>A0A4U6TLD2</accession>
<reference evidence="2" key="1">
    <citation type="submission" date="2019-03" db="EMBL/GenBank/DDBJ databases">
        <title>WGS assembly of Setaria viridis.</title>
        <authorList>
            <person name="Huang P."/>
            <person name="Jenkins J."/>
            <person name="Grimwood J."/>
            <person name="Barry K."/>
            <person name="Healey A."/>
            <person name="Mamidi S."/>
            <person name="Sreedasyam A."/>
            <person name="Shu S."/>
            <person name="Feldman M."/>
            <person name="Wu J."/>
            <person name="Yu Y."/>
            <person name="Chen C."/>
            <person name="Johnson J."/>
            <person name="Rokhsar D."/>
            <person name="Baxter I."/>
            <person name="Schmutz J."/>
            <person name="Brutnell T."/>
            <person name="Kellogg E."/>
        </authorList>
    </citation>
    <scope>NUCLEOTIDE SEQUENCE [LARGE SCALE GENOMIC DNA]</scope>
</reference>
<keyword evidence="3" id="KW-1185">Reference proteome</keyword>
<evidence type="ECO:0000256" key="1">
    <source>
        <dbReference type="SAM" id="MobiDB-lite"/>
    </source>
</evidence>
<dbReference type="Gramene" id="TKW02602">
    <property type="protein sequence ID" value="TKW02602"/>
    <property type="gene ID" value="SEVIR_8G251000v2"/>
</dbReference>
<feature type="region of interest" description="Disordered" evidence="1">
    <location>
        <begin position="114"/>
        <end position="136"/>
    </location>
</feature>
<sequence length="210" mass="22758">MIKTFFSFRGELAPANPAHLLPSFSFSLAGRQPSNFHRPKTPLAHLSPPLPALPPAQPPSLSPLSFFSQRPSQVTLAHLPRPNIWPACHLFHLPLSLTDRWGPPVGLLPSPDAKTPHDAARMAPSLPAPPRLHRRPSGFPRPYSSCVAHSPWSSLPFSLPSLETNATSSHDSWPAPVSSNSASSTPSKAYKAAIELIRCSPFRFTAQSPP</sequence>